<keyword evidence="2" id="KW-0175">Coiled coil</keyword>
<evidence type="ECO:0000256" key="1">
    <source>
        <dbReference type="ARBA" id="ARBA00022801"/>
    </source>
</evidence>
<evidence type="ECO:0008006" key="6">
    <source>
        <dbReference type="Google" id="ProtNLM"/>
    </source>
</evidence>
<name>A0A7W5DQW9_9PORP</name>
<dbReference type="EMBL" id="JACHYB010000001">
    <property type="protein sequence ID" value="MBB3186628.1"/>
    <property type="molecule type" value="Genomic_DNA"/>
</dbReference>
<sequence length="625" mass="72172">MRLKIYYSIVFSFLFSVSTFAQVSDGTNYVSTSKGKDFFTLSESGKSTTLFVNSTDYPGVLRALNDLKTDIGKVTDAKPDIAFDNLPAPKEMVIVGTLGKSPVIDKLVENKKLDVSKIKGKWEAFIIQTLIKPFPGVDKALIIAGSDKRGTIFGIYDVSSHIGVSPWYWWADVPIKKNKNLYIKPGKYSDGSPAVKYRGIFINDEAPCFTGWAKEKFGGVNSKVYAKVFELILRLKGNYLWPAMWNNAFNDDDPLNRKLADEYGIVMGTSHHEPMDRSQQEWKRYGKGEWNYLHNEAELRNFWRQGIVNMGKTETIVTMGMRGDGDKPMGDSTNIALLEKIIKDQREILKEVTGKKPEEIPQVWALYTEVQKYYDMGMRVPDDITILFSDDNYGNIRRLPNLTEPKRAGGYGIYYHFDFNGGPWSYKWINTVQIAKTWEQLHLAYRNGIDRIWMLNVGDIKPLEFPISFYFDYAWNPNNWTSDKLEEYAIRWAQQQFGEKYAAQIGKVMTRYSNYNGLRKPELMLMFNRFSLTNYREFETIVANYKKLRDDAEKINNELPAEDKDAYFETVLHPIQAVSNLYELFYALARNKMYAGQGRASTNKMADLVKEYMIIRKATCYKFWI</sequence>
<dbReference type="PANTHER" id="PTHR37842">
    <property type="match status" value="1"/>
</dbReference>
<dbReference type="Gene3D" id="3.30.379.10">
    <property type="entry name" value="Chitobiase/beta-hexosaminidase domain 2-like"/>
    <property type="match status" value="1"/>
</dbReference>
<keyword evidence="3" id="KW-0732">Signal</keyword>
<proteinExistence type="predicted"/>
<feature type="chain" id="PRO_5030617564" description="Glycosyl hydrolase family 67 N-terminus" evidence="3">
    <location>
        <begin position="22"/>
        <end position="625"/>
    </location>
</feature>
<evidence type="ECO:0000313" key="5">
    <source>
        <dbReference type="Proteomes" id="UP000544222"/>
    </source>
</evidence>
<dbReference type="SUPFAM" id="SSF55545">
    <property type="entry name" value="beta-N-acetylhexosaminidase-like domain"/>
    <property type="match status" value="1"/>
</dbReference>
<dbReference type="GO" id="GO:0016787">
    <property type="term" value="F:hydrolase activity"/>
    <property type="evidence" value="ECO:0007669"/>
    <property type="project" value="UniProtKB-KW"/>
</dbReference>
<dbReference type="InterPro" id="IPR029018">
    <property type="entry name" value="Hex-like_dom2"/>
</dbReference>
<evidence type="ECO:0000313" key="4">
    <source>
        <dbReference type="EMBL" id="MBB3186628.1"/>
    </source>
</evidence>
<evidence type="ECO:0000256" key="3">
    <source>
        <dbReference type="SAM" id="SignalP"/>
    </source>
</evidence>
<accession>A0A7W5DQW9</accession>
<dbReference type="AlphaFoldDB" id="A0A7W5DQW9"/>
<dbReference type="Gene3D" id="1.20.58.2150">
    <property type="match status" value="1"/>
</dbReference>
<feature type="coiled-coil region" evidence="2">
    <location>
        <begin position="538"/>
        <end position="565"/>
    </location>
</feature>
<protein>
    <recommendedName>
        <fullName evidence="6">Glycosyl hydrolase family 67 N-terminus</fullName>
    </recommendedName>
</protein>
<evidence type="ECO:0000256" key="2">
    <source>
        <dbReference type="SAM" id="Coils"/>
    </source>
</evidence>
<dbReference type="Proteomes" id="UP000544222">
    <property type="component" value="Unassembled WGS sequence"/>
</dbReference>
<keyword evidence="5" id="KW-1185">Reference proteome</keyword>
<gene>
    <name evidence="4" type="ORF">FHX64_000791</name>
</gene>
<comment type="caution">
    <text evidence="4">The sequence shown here is derived from an EMBL/GenBank/DDBJ whole genome shotgun (WGS) entry which is preliminary data.</text>
</comment>
<dbReference type="RefSeq" id="WP_183412495.1">
    <property type="nucleotide sequence ID" value="NZ_JACHYB010000001.1"/>
</dbReference>
<dbReference type="PANTHER" id="PTHR37842:SF2">
    <property type="entry name" value="GYLCOSYL HYDROLASE 115 C-TERMINAL DOMAIN-CONTAINING PROTEIN"/>
    <property type="match status" value="1"/>
</dbReference>
<dbReference type="GO" id="GO:0005975">
    <property type="term" value="P:carbohydrate metabolic process"/>
    <property type="evidence" value="ECO:0007669"/>
    <property type="project" value="UniProtKB-ARBA"/>
</dbReference>
<keyword evidence="1" id="KW-0378">Hydrolase</keyword>
<dbReference type="Pfam" id="PF15979">
    <property type="entry name" value="Glyco_hydro_115"/>
    <property type="match status" value="1"/>
</dbReference>
<dbReference type="InterPro" id="IPR042301">
    <property type="entry name" value="GH115_sf"/>
</dbReference>
<feature type="signal peptide" evidence="3">
    <location>
        <begin position="1"/>
        <end position="21"/>
    </location>
</feature>
<dbReference type="InterPro" id="IPR031924">
    <property type="entry name" value="GH115"/>
</dbReference>
<reference evidence="4 5" key="1">
    <citation type="submission" date="2020-08" db="EMBL/GenBank/DDBJ databases">
        <title>Genomic Encyclopedia of Type Strains, Phase IV (KMG-IV): sequencing the most valuable type-strain genomes for metagenomic binning, comparative biology and taxonomic classification.</title>
        <authorList>
            <person name="Goeker M."/>
        </authorList>
    </citation>
    <scope>NUCLEOTIDE SEQUENCE [LARGE SCALE GENOMIC DNA]</scope>
    <source>
        <strain evidence="4 5">DSM 27471</strain>
    </source>
</reference>
<dbReference type="Gene3D" id="3.20.20.520">
    <property type="entry name" value="Glycosyl hydrolase family 115"/>
    <property type="match status" value="1"/>
</dbReference>
<organism evidence="4 5">
    <name type="scientific">Microbacter margulisiae</name>
    <dbReference type="NCBI Taxonomy" id="1350067"/>
    <lineage>
        <taxon>Bacteria</taxon>
        <taxon>Pseudomonadati</taxon>
        <taxon>Bacteroidota</taxon>
        <taxon>Bacteroidia</taxon>
        <taxon>Bacteroidales</taxon>
        <taxon>Porphyromonadaceae</taxon>
        <taxon>Microbacter</taxon>
    </lineage>
</organism>